<evidence type="ECO:0000313" key="1">
    <source>
        <dbReference type="EMBL" id="OAQ41887.1"/>
    </source>
</evidence>
<gene>
    <name evidence="1" type="ORF">A5893_01860</name>
</gene>
<evidence type="ECO:0008006" key="3">
    <source>
        <dbReference type="Google" id="ProtNLM"/>
    </source>
</evidence>
<protein>
    <recommendedName>
        <fullName evidence="3">DUF2116 family Zn-ribbon domain-containing protein</fullName>
    </recommendedName>
</protein>
<name>A0A179DLB2_9SPHI</name>
<reference evidence="1 2" key="1">
    <citation type="submission" date="2016-04" db="EMBL/GenBank/DDBJ databases">
        <authorList>
            <person name="Evans L.H."/>
            <person name="Alamgir A."/>
            <person name="Owens N."/>
            <person name="Weber N.D."/>
            <person name="Virtaneva K."/>
            <person name="Barbian K."/>
            <person name="Babar A."/>
            <person name="Rosenke K."/>
        </authorList>
    </citation>
    <scope>NUCLEOTIDE SEQUENCE [LARGE SCALE GENOMIC DNA]</scope>
    <source>
        <strain evidence="1 2">CCM 8644</strain>
    </source>
</reference>
<dbReference type="OrthoDB" id="5187906at2"/>
<dbReference type="Proteomes" id="UP000078459">
    <property type="component" value="Unassembled WGS sequence"/>
</dbReference>
<dbReference type="AlphaFoldDB" id="A0A179DLB2"/>
<proteinExistence type="predicted"/>
<comment type="caution">
    <text evidence="1">The sequence shown here is derived from an EMBL/GenBank/DDBJ whole genome shotgun (WGS) entry which is preliminary data.</text>
</comment>
<accession>A0A179DLB2</accession>
<organism evidence="1 2">
    <name type="scientific">Pedobacter psychrophilus</name>
    <dbReference type="NCBI Taxonomy" id="1826909"/>
    <lineage>
        <taxon>Bacteria</taxon>
        <taxon>Pseudomonadati</taxon>
        <taxon>Bacteroidota</taxon>
        <taxon>Sphingobacteriia</taxon>
        <taxon>Sphingobacteriales</taxon>
        <taxon>Sphingobacteriaceae</taxon>
        <taxon>Pedobacter</taxon>
    </lineage>
</organism>
<reference evidence="1 2" key="2">
    <citation type="submission" date="2016-06" db="EMBL/GenBank/DDBJ databases">
        <title>Pedobacter psychrophilus sp. nov., isolated from Antarctic fragmentary rock.</title>
        <authorList>
            <person name="Svec P."/>
        </authorList>
    </citation>
    <scope>NUCLEOTIDE SEQUENCE [LARGE SCALE GENOMIC DNA]</scope>
    <source>
        <strain evidence="1 2">CCM 8644</strain>
    </source>
</reference>
<keyword evidence="2" id="KW-1185">Reference proteome</keyword>
<dbReference type="EMBL" id="LWHJ01000011">
    <property type="protein sequence ID" value="OAQ41887.1"/>
    <property type="molecule type" value="Genomic_DNA"/>
</dbReference>
<dbReference type="STRING" id="1826909.A5893_01860"/>
<sequence>MDKQCLDCGNSIKGRADKKFCDDHCRSNYNNRIKATENPQVKKINQILLKNWKILTALNPEGKTKLTKAKLIKEGYNFNYQTHNYQTKNGSNYVFCYDHGFLALENDWFLLVRNNEEG</sequence>
<dbReference type="RefSeq" id="WP_068820920.1">
    <property type="nucleotide sequence ID" value="NZ_LWHJ01000011.1"/>
</dbReference>
<evidence type="ECO:0000313" key="2">
    <source>
        <dbReference type="Proteomes" id="UP000078459"/>
    </source>
</evidence>